<protein>
    <submittedName>
        <fullName evidence="2">Putative lysophospholipase</fullName>
    </submittedName>
</protein>
<proteinExistence type="predicted"/>
<dbReference type="AlphaFoldDB" id="A0A2X4UNN7"/>
<evidence type="ECO:0000313" key="2">
    <source>
        <dbReference type="EMBL" id="SQH99634.1"/>
    </source>
</evidence>
<evidence type="ECO:0000259" key="1">
    <source>
        <dbReference type="Pfam" id="PF12146"/>
    </source>
</evidence>
<dbReference type="PANTHER" id="PTHR11614">
    <property type="entry name" value="PHOSPHOLIPASE-RELATED"/>
    <property type="match status" value="1"/>
</dbReference>
<dbReference type="Proteomes" id="UP000249264">
    <property type="component" value="Chromosome 1"/>
</dbReference>
<dbReference type="STRING" id="38301.NX84_08705"/>
<dbReference type="SUPFAM" id="SSF53474">
    <property type="entry name" value="alpha/beta-Hydrolases"/>
    <property type="match status" value="1"/>
</dbReference>
<organism evidence="2 3">
    <name type="scientific">Corynebacterium minutissimum</name>
    <dbReference type="NCBI Taxonomy" id="38301"/>
    <lineage>
        <taxon>Bacteria</taxon>
        <taxon>Bacillati</taxon>
        <taxon>Actinomycetota</taxon>
        <taxon>Actinomycetes</taxon>
        <taxon>Mycobacteriales</taxon>
        <taxon>Corynebacteriaceae</taxon>
        <taxon>Corynebacterium</taxon>
    </lineage>
</organism>
<reference evidence="2 3" key="1">
    <citation type="submission" date="2018-06" db="EMBL/GenBank/DDBJ databases">
        <authorList>
            <consortium name="Pathogen Informatics"/>
            <person name="Doyle S."/>
        </authorList>
    </citation>
    <scope>NUCLEOTIDE SEQUENCE [LARGE SCALE GENOMIC DNA]</scope>
    <source>
        <strain evidence="2 3">NCTC10288</strain>
    </source>
</reference>
<name>A0A2X4UNN7_9CORY</name>
<sequence>MWAMTINNRAWTDDILGPDFQSTPLELGVDPDGEGDVRATLVRYCPGGEESAAHDDRPAIVWVHGMTDYFFHTHVAEYFYELGYAFYAVDLRKCGRSRQEGQAWHYISDLRYYDADLNAALDALPNPSVVILGHSTAGTIVALWLDRLRRTDSARFARIAGVILNSPWLAMMGISDTAYEAAKHVVYAGARIAPRFAIPGGDLTAYGESVHASHHGDWDYDLTLKPLGGHEKYLGWLAAVFRGFDAIHSGHVNIGVPLLTMTSHRSELGKEYSESSNTADTVVDTRQSQRWAKELSPHYSLHVVRNGRHDLFLSRPEPLDDAFSASAEWLRTVVPAE</sequence>
<dbReference type="KEGG" id="cmin:NCTC10288_00937"/>
<dbReference type="InterPro" id="IPR051044">
    <property type="entry name" value="MAG_DAG_Lipase"/>
</dbReference>
<dbReference type="Gene3D" id="3.40.50.1820">
    <property type="entry name" value="alpha/beta hydrolase"/>
    <property type="match status" value="1"/>
</dbReference>
<accession>A0A2X4UNN7</accession>
<dbReference type="InterPro" id="IPR022742">
    <property type="entry name" value="Hydrolase_4"/>
</dbReference>
<feature type="domain" description="Serine aminopeptidase S33" evidence="1">
    <location>
        <begin position="57"/>
        <end position="312"/>
    </location>
</feature>
<dbReference type="EMBL" id="LS483460">
    <property type="protein sequence ID" value="SQH99634.1"/>
    <property type="molecule type" value="Genomic_DNA"/>
</dbReference>
<evidence type="ECO:0000313" key="3">
    <source>
        <dbReference type="Proteomes" id="UP000249264"/>
    </source>
</evidence>
<dbReference type="InterPro" id="IPR029058">
    <property type="entry name" value="AB_hydrolase_fold"/>
</dbReference>
<gene>
    <name evidence="2" type="ORF">NCTC10288_00937</name>
</gene>
<dbReference type="Pfam" id="PF12146">
    <property type="entry name" value="Hydrolase_4"/>
    <property type="match status" value="1"/>
</dbReference>